<proteinExistence type="predicted"/>
<sequence>MHTLGGRSFFRSVGRKQGTSLKKETRRKEHNKFKRGRRRRRNRHRGPIKDTAGVHAFGALFPQMKRKYLVIVTPFRLRYLSTPSCQISVLGLDPTAPADELNVETIGKKRMGL</sequence>
<accession>A0A4V4HD10</accession>
<keyword evidence="3" id="KW-1185">Reference proteome</keyword>
<evidence type="ECO:0000256" key="1">
    <source>
        <dbReference type="SAM" id="MobiDB-lite"/>
    </source>
</evidence>
<organism evidence="2 3">
    <name type="scientific">Dendrothele bispora (strain CBS 962.96)</name>
    <dbReference type="NCBI Taxonomy" id="1314807"/>
    <lineage>
        <taxon>Eukaryota</taxon>
        <taxon>Fungi</taxon>
        <taxon>Dikarya</taxon>
        <taxon>Basidiomycota</taxon>
        <taxon>Agaricomycotina</taxon>
        <taxon>Agaricomycetes</taxon>
        <taxon>Agaricomycetidae</taxon>
        <taxon>Agaricales</taxon>
        <taxon>Agaricales incertae sedis</taxon>
        <taxon>Dendrothele</taxon>
    </lineage>
</organism>
<reference evidence="2 3" key="1">
    <citation type="journal article" date="2019" name="Nat. Ecol. Evol.">
        <title>Megaphylogeny resolves global patterns of mushroom evolution.</title>
        <authorList>
            <person name="Varga T."/>
            <person name="Krizsan K."/>
            <person name="Foldi C."/>
            <person name="Dima B."/>
            <person name="Sanchez-Garcia M."/>
            <person name="Sanchez-Ramirez S."/>
            <person name="Szollosi G.J."/>
            <person name="Szarkandi J.G."/>
            <person name="Papp V."/>
            <person name="Albert L."/>
            <person name="Andreopoulos W."/>
            <person name="Angelini C."/>
            <person name="Antonin V."/>
            <person name="Barry K.W."/>
            <person name="Bougher N.L."/>
            <person name="Buchanan P."/>
            <person name="Buyck B."/>
            <person name="Bense V."/>
            <person name="Catcheside P."/>
            <person name="Chovatia M."/>
            <person name="Cooper J."/>
            <person name="Damon W."/>
            <person name="Desjardin D."/>
            <person name="Finy P."/>
            <person name="Geml J."/>
            <person name="Haridas S."/>
            <person name="Hughes K."/>
            <person name="Justo A."/>
            <person name="Karasinski D."/>
            <person name="Kautmanova I."/>
            <person name="Kiss B."/>
            <person name="Kocsube S."/>
            <person name="Kotiranta H."/>
            <person name="LaButti K.M."/>
            <person name="Lechner B.E."/>
            <person name="Liimatainen K."/>
            <person name="Lipzen A."/>
            <person name="Lukacs Z."/>
            <person name="Mihaltcheva S."/>
            <person name="Morgado L.N."/>
            <person name="Niskanen T."/>
            <person name="Noordeloos M.E."/>
            <person name="Ohm R.A."/>
            <person name="Ortiz-Santana B."/>
            <person name="Ovrebo C."/>
            <person name="Racz N."/>
            <person name="Riley R."/>
            <person name="Savchenko A."/>
            <person name="Shiryaev A."/>
            <person name="Soop K."/>
            <person name="Spirin V."/>
            <person name="Szebenyi C."/>
            <person name="Tomsovsky M."/>
            <person name="Tulloss R.E."/>
            <person name="Uehling J."/>
            <person name="Grigoriev I.V."/>
            <person name="Vagvolgyi C."/>
            <person name="Papp T."/>
            <person name="Martin F.M."/>
            <person name="Miettinen O."/>
            <person name="Hibbett D.S."/>
            <person name="Nagy L.G."/>
        </authorList>
    </citation>
    <scope>NUCLEOTIDE SEQUENCE [LARGE SCALE GENOMIC DNA]</scope>
    <source>
        <strain evidence="2 3">CBS 962.96</strain>
    </source>
</reference>
<gene>
    <name evidence="2" type="ORF">K435DRAFT_393940</name>
</gene>
<protein>
    <submittedName>
        <fullName evidence="2">Uncharacterized protein</fullName>
    </submittedName>
</protein>
<dbReference type="EMBL" id="ML179568">
    <property type="protein sequence ID" value="THU85025.1"/>
    <property type="molecule type" value="Genomic_DNA"/>
</dbReference>
<name>A0A4V4HD10_DENBC</name>
<feature type="region of interest" description="Disordered" evidence="1">
    <location>
        <begin position="1"/>
        <end position="49"/>
    </location>
</feature>
<evidence type="ECO:0000313" key="3">
    <source>
        <dbReference type="Proteomes" id="UP000297245"/>
    </source>
</evidence>
<dbReference type="AlphaFoldDB" id="A0A4V4HD10"/>
<evidence type="ECO:0000313" key="2">
    <source>
        <dbReference type="EMBL" id="THU85025.1"/>
    </source>
</evidence>
<feature type="compositionally biased region" description="Basic residues" evidence="1">
    <location>
        <begin position="28"/>
        <end position="46"/>
    </location>
</feature>
<dbReference type="Proteomes" id="UP000297245">
    <property type="component" value="Unassembled WGS sequence"/>
</dbReference>